<reference evidence="2 5" key="1">
    <citation type="journal article" date="2014" name="Int. J. Syst. Evol. Microbiol.">
        <title>Complete genome sequence of Corynebacterium casei LMG S-19264T (=DSM 44701T), isolated from a smear-ripened cheese.</title>
        <authorList>
            <consortium name="US DOE Joint Genome Institute (JGI-PGF)"/>
            <person name="Walter F."/>
            <person name="Albersmeier A."/>
            <person name="Kalinowski J."/>
            <person name="Ruckert C."/>
        </authorList>
    </citation>
    <scope>NUCLEOTIDE SEQUENCE [LARGE SCALE GENOMIC DNA]</scope>
    <source>
        <strain evidence="2 5">JCM 4205</strain>
    </source>
</reference>
<reference evidence="3 4" key="2">
    <citation type="submission" date="2017-09" db="EMBL/GenBank/DDBJ databases">
        <authorList>
            <person name="Lee N."/>
            <person name="Cho B.-K."/>
        </authorList>
    </citation>
    <scope>NUCLEOTIDE SEQUENCE [LARGE SCALE GENOMIC DNA]</scope>
    <source>
        <strain evidence="3 4">ATCC 19740</strain>
    </source>
</reference>
<dbReference type="GeneID" id="95457623"/>
<evidence type="ECO:0000313" key="2">
    <source>
        <dbReference type="EMBL" id="GGR16689.1"/>
    </source>
</evidence>
<gene>
    <name evidence="3" type="ORF">CP977_28060</name>
    <name evidence="2" type="ORF">GCM10010497_18770</name>
</gene>
<proteinExistence type="predicted"/>
<keyword evidence="3" id="KW-0560">Oxidoreductase</keyword>
<feature type="domain" description="ABM" evidence="1">
    <location>
        <begin position="14"/>
        <end position="101"/>
    </location>
</feature>
<dbReference type="EMBL" id="CP023693">
    <property type="protein sequence ID" value="QEV35559.1"/>
    <property type="molecule type" value="Genomic_DNA"/>
</dbReference>
<evidence type="ECO:0000313" key="4">
    <source>
        <dbReference type="Proteomes" id="UP000326029"/>
    </source>
</evidence>
<accession>A0AAV4KHV8</accession>
<dbReference type="GO" id="GO:0004497">
    <property type="term" value="F:monooxygenase activity"/>
    <property type="evidence" value="ECO:0007669"/>
    <property type="project" value="UniProtKB-KW"/>
</dbReference>
<dbReference type="InterPro" id="IPR011008">
    <property type="entry name" value="Dimeric_a/b-barrel"/>
</dbReference>
<keyword evidence="4" id="KW-1185">Reference proteome</keyword>
<evidence type="ECO:0000313" key="5">
    <source>
        <dbReference type="Proteomes" id="UP000642014"/>
    </source>
</evidence>
<organism evidence="2 5">
    <name type="scientific">Streptomyces cinereoruber</name>
    <dbReference type="NCBI Taxonomy" id="67260"/>
    <lineage>
        <taxon>Bacteria</taxon>
        <taxon>Bacillati</taxon>
        <taxon>Actinomycetota</taxon>
        <taxon>Actinomycetes</taxon>
        <taxon>Kitasatosporales</taxon>
        <taxon>Streptomycetaceae</taxon>
        <taxon>Streptomyces</taxon>
    </lineage>
</organism>
<name>A0AAV4KHV8_9ACTN</name>
<dbReference type="SUPFAM" id="SSF54909">
    <property type="entry name" value="Dimeric alpha+beta barrel"/>
    <property type="match status" value="1"/>
</dbReference>
<dbReference type="EMBL" id="BMSJ01000002">
    <property type="protein sequence ID" value="GGR16689.1"/>
    <property type="molecule type" value="Genomic_DNA"/>
</dbReference>
<dbReference type="Proteomes" id="UP000642014">
    <property type="component" value="Unassembled WGS sequence"/>
</dbReference>
<evidence type="ECO:0000313" key="3">
    <source>
        <dbReference type="EMBL" id="QEV35559.1"/>
    </source>
</evidence>
<reference evidence="2" key="3">
    <citation type="submission" date="2023-08" db="EMBL/GenBank/DDBJ databases">
        <authorList>
            <person name="Sun Q."/>
            <person name="Ohkuma M."/>
        </authorList>
    </citation>
    <scope>NUCLEOTIDE SEQUENCE</scope>
    <source>
        <strain evidence="2">JCM 4205</strain>
    </source>
</reference>
<evidence type="ECO:0000259" key="1">
    <source>
        <dbReference type="PROSITE" id="PS51725"/>
    </source>
</evidence>
<protein>
    <submittedName>
        <fullName evidence="3">Antibiotic biosynthesis monooxygenase</fullName>
    </submittedName>
</protein>
<dbReference type="AlphaFoldDB" id="A0AAV4KHV8"/>
<dbReference type="PROSITE" id="PS51725">
    <property type="entry name" value="ABM"/>
    <property type="match status" value="1"/>
</dbReference>
<dbReference type="InterPro" id="IPR007138">
    <property type="entry name" value="ABM_dom"/>
</dbReference>
<dbReference type="RefSeq" id="WP_062751468.1">
    <property type="nucleotide sequence ID" value="NZ_BMSJ01000002.1"/>
</dbReference>
<dbReference type="Proteomes" id="UP000326029">
    <property type="component" value="Chromosome"/>
</dbReference>
<sequence>MSAEQPGPTTSGPATFVNSFTLRTSPEMFEEIFARTARFLEDRPGFLGYTLVRHVDEPDRYVNIARWSDPAAFRAAVTDAGFAPHAQALRAVSTSSSNLYVERRSVTAEPR</sequence>
<dbReference type="Pfam" id="PF03992">
    <property type="entry name" value="ABM"/>
    <property type="match status" value="1"/>
</dbReference>
<dbReference type="Gene3D" id="3.30.70.100">
    <property type="match status" value="1"/>
</dbReference>
<keyword evidence="3" id="KW-0503">Monooxygenase</keyword>